<feature type="region of interest" description="Disordered" evidence="1">
    <location>
        <begin position="1"/>
        <end position="44"/>
    </location>
</feature>
<reference evidence="2" key="1">
    <citation type="submission" date="2018-02" db="EMBL/GenBank/DDBJ databases">
        <title>Rhizophora mucronata_Transcriptome.</title>
        <authorList>
            <person name="Meera S.P."/>
            <person name="Sreeshan A."/>
            <person name="Augustine A."/>
        </authorList>
    </citation>
    <scope>NUCLEOTIDE SEQUENCE</scope>
    <source>
        <tissue evidence="2">Leaf</tissue>
    </source>
</reference>
<accession>A0A2P2MJY0</accession>
<dbReference type="EMBL" id="GGEC01050013">
    <property type="protein sequence ID" value="MBX30497.1"/>
    <property type="molecule type" value="Transcribed_RNA"/>
</dbReference>
<evidence type="ECO:0000256" key="1">
    <source>
        <dbReference type="SAM" id="MobiDB-lite"/>
    </source>
</evidence>
<evidence type="ECO:0000313" key="2">
    <source>
        <dbReference type="EMBL" id="MBX30497.1"/>
    </source>
</evidence>
<protein>
    <submittedName>
        <fullName evidence="2">Uncharacterized protein</fullName>
    </submittedName>
</protein>
<sequence length="44" mass="5358">MGFEVKEESKNGYELKTKKENHKKEEEKKFSKRQLTTVKETQQR</sequence>
<feature type="compositionally biased region" description="Basic and acidic residues" evidence="1">
    <location>
        <begin position="1"/>
        <end position="29"/>
    </location>
</feature>
<dbReference type="AlphaFoldDB" id="A0A2P2MJY0"/>
<organism evidence="2">
    <name type="scientific">Rhizophora mucronata</name>
    <name type="common">Asiatic mangrove</name>
    <dbReference type="NCBI Taxonomy" id="61149"/>
    <lineage>
        <taxon>Eukaryota</taxon>
        <taxon>Viridiplantae</taxon>
        <taxon>Streptophyta</taxon>
        <taxon>Embryophyta</taxon>
        <taxon>Tracheophyta</taxon>
        <taxon>Spermatophyta</taxon>
        <taxon>Magnoliopsida</taxon>
        <taxon>eudicotyledons</taxon>
        <taxon>Gunneridae</taxon>
        <taxon>Pentapetalae</taxon>
        <taxon>rosids</taxon>
        <taxon>fabids</taxon>
        <taxon>Malpighiales</taxon>
        <taxon>Rhizophoraceae</taxon>
        <taxon>Rhizophora</taxon>
    </lineage>
</organism>
<feature type="compositionally biased region" description="Polar residues" evidence="1">
    <location>
        <begin position="33"/>
        <end position="44"/>
    </location>
</feature>
<proteinExistence type="predicted"/>
<name>A0A2P2MJY0_RHIMU</name>